<evidence type="ECO:0008006" key="4">
    <source>
        <dbReference type="Google" id="ProtNLM"/>
    </source>
</evidence>
<keyword evidence="3" id="KW-1185">Reference proteome</keyword>
<feature type="chain" id="PRO_5047095371" description="Histidine kinase" evidence="1">
    <location>
        <begin position="25"/>
        <end position="228"/>
    </location>
</feature>
<dbReference type="Gene3D" id="2.40.160.170">
    <property type="match status" value="1"/>
</dbReference>
<accession>A0ABS7YCT1</accession>
<evidence type="ECO:0000313" key="3">
    <source>
        <dbReference type="Proteomes" id="UP001198602"/>
    </source>
</evidence>
<dbReference type="EMBL" id="JAHYBX010000003">
    <property type="protein sequence ID" value="MCA1856339.1"/>
    <property type="molecule type" value="Genomic_DNA"/>
</dbReference>
<feature type="signal peptide" evidence="1">
    <location>
        <begin position="1"/>
        <end position="24"/>
    </location>
</feature>
<evidence type="ECO:0000256" key="1">
    <source>
        <dbReference type="SAM" id="SignalP"/>
    </source>
</evidence>
<protein>
    <recommendedName>
        <fullName evidence="4">Histidine kinase</fullName>
    </recommendedName>
</protein>
<evidence type="ECO:0000313" key="2">
    <source>
        <dbReference type="EMBL" id="MCA1856339.1"/>
    </source>
</evidence>
<proteinExistence type="predicted"/>
<organism evidence="2 3">
    <name type="scientific">Massilia hydrophila</name>
    <dbReference type="NCBI Taxonomy" id="3044279"/>
    <lineage>
        <taxon>Bacteria</taxon>
        <taxon>Pseudomonadati</taxon>
        <taxon>Pseudomonadota</taxon>
        <taxon>Betaproteobacteria</taxon>
        <taxon>Burkholderiales</taxon>
        <taxon>Oxalobacteraceae</taxon>
        <taxon>Telluria group</taxon>
        <taxon>Massilia</taxon>
    </lineage>
</organism>
<dbReference type="RefSeq" id="WP_225238634.1">
    <property type="nucleotide sequence ID" value="NZ_JAHYBX010000003.1"/>
</dbReference>
<sequence>MARKHSFFALALVAGMAAQIPAQAQIGAAVTADLGTTGAGLHLVVPMESTLNGRFGANYLQHDFDKRSGQVDYKLDGKLATFDVLFDWYLLSGSSFHLTGGLVYNGTKFKATAVPGPDGKFNFNGNTYTTANLGVLKGDVSFRRAAPYLGIGWGNALAPNSRWNFIADIGAIFQGRPKVNLIPLGCTTSNTVCGKLATDVAAEELRLAEDVSDFKVYPVLRAAISYNF</sequence>
<dbReference type="Proteomes" id="UP001198602">
    <property type="component" value="Unassembled WGS sequence"/>
</dbReference>
<comment type="caution">
    <text evidence="2">The sequence shown here is derived from an EMBL/GenBank/DDBJ whole genome shotgun (WGS) entry which is preliminary data.</text>
</comment>
<reference evidence="2 3" key="1">
    <citation type="submission" date="2021-07" db="EMBL/GenBank/DDBJ databases">
        <title>Characterization of Violacein-producing bacteria and related species.</title>
        <authorList>
            <person name="Wilson H.S."/>
            <person name="De Leon M.E."/>
        </authorList>
    </citation>
    <scope>NUCLEOTIDE SEQUENCE [LARGE SCALE GENOMIC DNA]</scope>
    <source>
        <strain evidence="2 3">HSC-2F05</strain>
    </source>
</reference>
<name>A0ABS7YCT1_9BURK</name>
<keyword evidence="1" id="KW-0732">Signal</keyword>
<gene>
    <name evidence="2" type="ORF">LE190_10440</name>
</gene>